<organism evidence="2 3">
    <name type="scientific">Pedobacter yonginense</name>
    <dbReference type="NCBI Taxonomy" id="651869"/>
    <lineage>
        <taxon>Bacteria</taxon>
        <taxon>Pseudomonadati</taxon>
        <taxon>Bacteroidota</taxon>
        <taxon>Sphingobacteriia</taxon>
        <taxon>Sphingobacteriales</taxon>
        <taxon>Sphingobacteriaceae</taxon>
        <taxon>Pedobacter</taxon>
    </lineage>
</organism>
<dbReference type="AlphaFoldDB" id="A0A317EP78"/>
<comment type="caution">
    <text evidence="2">The sequence shown here is derived from an EMBL/GenBank/DDBJ whole genome shotgun (WGS) entry which is preliminary data.</text>
</comment>
<dbReference type="RefSeq" id="WP_109926429.1">
    <property type="nucleotide sequence ID" value="NZ_QGNZ01000003.1"/>
</dbReference>
<dbReference type="EMBL" id="QGNZ01000003">
    <property type="protein sequence ID" value="PWS27096.1"/>
    <property type="molecule type" value="Genomic_DNA"/>
</dbReference>
<proteinExistence type="predicted"/>
<dbReference type="Pfam" id="PF07566">
    <property type="entry name" value="DUF1543"/>
    <property type="match status" value="1"/>
</dbReference>
<evidence type="ECO:0000313" key="2">
    <source>
        <dbReference type="EMBL" id="PWS27096.1"/>
    </source>
</evidence>
<evidence type="ECO:0000313" key="3">
    <source>
        <dbReference type="Proteomes" id="UP000245379"/>
    </source>
</evidence>
<keyword evidence="3" id="KW-1185">Reference proteome</keyword>
<dbReference type="Proteomes" id="UP000245379">
    <property type="component" value="Unassembled WGS sequence"/>
</dbReference>
<feature type="domain" description="DUF1543" evidence="1">
    <location>
        <begin position="25"/>
        <end position="76"/>
    </location>
</feature>
<reference evidence="2 3" key="1">
    <citation type="submission" date="2018-05" db="EMBL/GenBank/DDBJ databases">
        <title>Pedobacter paludis sp. nov., isolated from wetland soil.</title>
        <authorList>
            <person name="Zhang Y."/>
            <person name="Wang G."/>
        </authorList>
    </citation>
    <scope>NUCLEOTIDE SEQUENCE [LARGE SCALE GENOMIC DNA]</scope>
    <source>
        <strain evidence="2 3">KCTC22721</strain>
    </source>
</reference>
<accession>A0A317EP78</accession>
<sequence>MSDDQQTSLKPKLFMLLLGSKAPKRNVEQHDYFFGIAHTLKELVPQIKAFWPEAGSSIHIDGWREVTAVDGFKISVVAKGEHLSHSTKKLYFINLGGYQSNKLEEQHYTILSVQDDRATAIQNAKKTVFFKTNSIKGANSHIDEKYGIDVDDIYKIEDILNNASKEKYHIEIYPSANLPEDEIHLGYFKLDKI</sequence>
<gene>
    <name evidence="2" type="ORF">DHW03_13905</name>
</gene>
<protein>
    <submittedName>
        <fullName evidence="2">DUF1543 domain-containing protein</fullName>
    </submittedName>
</protein>
<evidence type="ECO:0000259" key="1">
    <source>
        <dbReference type="Pfam" id="PF07566"/>
    </source>
</evidence>
<dbReference type="InterPro" id="IPR011440">
    <property type="entry name" value="DUF1543"/>
</dbReference>
<dbReference type="Gene3D" id="3.10.20.10">
    <property type="match status" value="2"/>
</dbReference>
<name>A0A317EP78_9SPHI</name>
<dbReference type="OrthoDB" id="850243at2"/>